<sequence>MEAVALSAQHGRQRFAEGTIVEEKSGIRRDVTLARSPCSDFTLWRPAAEQRNEGCKEEKTKATANDISNPNGKLAILLVDFRVGNLDLVNEGRLYAVSQCIL</sequence>
<evidence type="ECO:0000313" key="1">
    <source>
        <dbReference type="EMBL" id="BAT10467.1"/>
    </source>
</evidence>
<protein>
    <submittedName>
        <fullName evidence="1">Os10g0351300 protein</fullName>
    </submittedName>
</protein>
<dbReference type="Proteomes" id="UP000059680">
    <property type="component" value="Chromosome 10"/>
</dbReference>
<keyword evidence="2" id="KW-1185">Reference proteome</keyword>
<dbReference type="PaxDb" id="39947-A0A0P0XTD1"/>
<dbReference type="AlphaFoldDB" id="A0A0P0XTD1"/>
<proteinExistence type="predicted"/>
<reference evidence="1 2" key="2">
    <citation type="journal article" date="2013" name="Plant Cell Physiol.">
        <title>Rice Annotation Project Database (RAP-DB): an integrative and interactive database for rice genomics.</title>
        <authorList>
            <person name="Sakai H."/>
            <person name="Lee S.S."/>
            <person name="Tanaka T."/>
            <person name="Numa H."/>
            <person name="Kim J."/>
            <person name="Kawahara Y."/>
            <person name="Wakimoto H."/>
            <person name="Yang C.C."/>
            <person name="Iwamoto M."/>
            <person name="Abe T."/>
            <person name="Yamada Y."/>
            <person name="Muto A."/>
            <person name="Inokuchi H."/>
            <person name="Ikemura T."/>
            <person name="Matsumoto T."/>
            <person name="Sasaki T."/>
            <person name="Itoh T."/>
        </authorList>
    </citation>
    <scope>NUCLEOTIDE SEQUENCE [LARGE SCALE GENOMIC DNA]</scope>
    <source>
        <strain evidence="2">cv. Nipponbare</strain>
    </source>
</reference>
<gene>
    <name evidence="1" type="ordered locus">Os10g0351300</name>
    <name evidence="1" type="ORF">OSNPB_100351300</name>
</gene>
<organism evidence="1 2">
    <name type="scientific">Oryza sativa subsp. japonica</name>
    <name type="common">Rice</name>
    <dbReference type="NCBI Taxonomy" id="39947"/>
    <lineage>
        <taxon>Eukaryota</taxon>
        <taxon>Viridiplantae</taxon>
        <taxon>Streptophyta</taxon>
        <taxon>Embryophyta</taxon>
        <taxon>Tracheophyta</taxon>
        <taxon>Spermatophyta</taxon>
        <taxon>Magnoliopsida</taxon>
        <taxon>Liliopsida</taxon>
        <taxon>Poales</taxon>
        <taxon>Poaceae</taxon>
        <taxon>BOP clade</taxon>
        <taxon>Oryzoideae</taxon>
        <taxon>Oryzeae</taxon>
        <taxon>Oryzinae</taxon>
        <taxon>Oryza</taxon>
        <taxon>Oryza sativa</taxon>
    </lineage>
</organism>
<accession>A0A0P0XTD1</accession>
<reference evidence="1 2" key="3">
    <citation type="journal article" date="2013" name="Rice">
        <title>Improvement of the Oryza sativa Nipponbare reference genome using next generation sequence and optical map data.</title>
        <authorList>
            <person name="Kawahara Y."/>
            <person name="de la Bastide M."/>
            <person name="Hamilton J.P."/>
            <person name="Kanamori H."/>
            <person name="McCombie W.R."/>
            <person name="Ouyang S."/>
            <person name="Schwartz D.C."/>
            <person name="Tanaka T."/>
            <person name="Wu J."/>
            <person name="Zhou S."/>
            <person name="Childs K.L."/>
            <person name="Davidson R.M."/>
            <person name="Lin H."/>
            <person name="Quesada-Ocampo L."/>
            <person name="Vaillancourt B."/>
            <person name="Sakai H."/>
            <person name="Lee S.S."/>
            <person name="Kim J."/>
            <person name="Numa H."/>
            <person name="Itoh T."/>
            <person name="Buell C.R."/>
            <person name="Matsumoto T."/>
        </authorList>
    </citation>
    <scope>NUCLEOTIDE SEQUENCE [LARGE SCALE GENOMIC DNA]</scope>
    <source>
        <strain evidence="2">cv. Nipponbare</strain>
    </source>
</reference>
<dbReference type="InParanoid" id="A0A0P0XTD1"/>
<dbReference type="EMBL" id="AP014966">
    <property type="protein sequence ID" value="BAT10467.1"/>
    <property type="molecule type" value="Genomic_DNA"/>
</dbReference>
<evidence type="ECO:0000313" key="2">
    <source>
        <dbReference type="Proteomes" id="UP000059680"/>
    </source>
</evidence>
<name>A0A0P0XTD1_ORYSJ</name>
<reference evidence="2" key="1">
    <citation type="journal article" date="2005" name="Nature">
        <title>The map-based sequence of the rice genome.</title>
        <authorList>
            <consortium name="International rice genome sequencing project (IRGSP)"/>
            <person name="Matsumoto T."/>
            <person name="Wu J."/>
            <person name="Kanamori H."/>
            <person name="Katayose Y."/>
            <person name="Fujisawa M."/>
            <person name="Namiki N."/>
            <person name="Mizuno H."/>
            <person name="Yamamoto K."/>
            <person name="Antonio B.A."/>
            <person name="Baba T."/>
            <person name="Sakata K."/>
            <person name="Nagamura Y."/>
            <person name="Aoki H."/>
            <person name="Arikawa K."/>
            <person name="Arita K."/>
            <person name="Bito T."/>
            <person name="Chiden Y."/>
            <person name="Fujitsuka N."/>
            <person name="Fukunaka R."/>
            <person name="Hamada M."/>
            <person name="Harada C."/>
            <person name="Hayashi A."/>
            <person name="Hijishita S."/>
            <person name="Honda M."/>
            <person name="Hosokawa S."/>
            <person name="Ichikawa Y."/>
            <person name="Idonuma A."/>
            <person name="Iijima M."/>
            <person name="Ikeda M."/>
            <person name="Ikeno M."/>
            <person name="Ito K."/>
            <person name="Ito S."/>
            <person name="Ito T."/>
            <person name="Ito Y."/>
            <person name="Ito Y."/>
            <person name="Iwabuchi A."/>
            <person name="Kamiya K."/>
            <person name="Karasawa W."/>
            <person name="Kurita K."/>
            <person name="Katagiri S."/>
            <person name="Kikuta A."/>
            <person name="Kobayashi H."/>
            <person name="Kobayashi N."/>
            <person name="Machita K."/>
            <person name="Maehara T."/>
            <person name="Masukawa M."/>
            <person name="Mizubayashi T."/>
            <person name="Mukai Y."/>
            <person name="Nagasaki H."/>
            <person name="Nagata Y."/>
            <person name="Naito S."/>
            <person name="Nakashima M."/>
            <person name="Nakama Y."/>
            <person name="Nakamichi Y."/>
            <person name="Nakamura M."/>
            <person name="Meguro A."/>
            <person name="Negishi M."/>
            <person name="Ohta I."/>
            <person name="Ohta T."/>
            <person name="Okamoto M."/>
            <person name="Ono N."/>
            <person name="Saji S."/>
            <person name="Sakaguchi M."/>
            <person name="Sakai K."/>
            <person name="Shibata M."/>
            <person name="Shimokawa T."/>
            <person name="Song J."/>
            <person name="Takazaki Y."/>
            <person name="Terasawa K."/>
            <person name="Tsugane M."/>
            <person name="Tsuji K."/>
            <person name="Ueda S."/>
            <person name="Waki K."/>
            <person name="Yamagata H."/>
            <person name="Yamamoto M."/>
            <person name="Yamamoto S."/>
            <person name="Yamane H."/>
            <person name="Yoshiki S."/>
            <person name="Yoshihara R."/>
            <person name="Yukawa K."/>
            <person name="Zhong H."/>
            <person name="Yano M."/>
            <person name="Yuan Q."/>
            <person name="Ouyang S."/>
            <person name="Liu J."/>
            <person name="Jones K.M."/>
            <person name="Gansberger K."/>
            <person name="Moffat K."/>
            <person name="Hill J."/>
            <person name="Bera J."/>
            <person name="Fadrosh D."/>
            <person name="Jin S."/>
            <person name="Johri S."/>
            <person name="Kim M."/>
            <person name="Overton L."/>
            <person name="Reardon M."/>
            <person name="Tsitrin T."/>
            <person name="Vuong H."/>
            <person name="Weaver B."/>
            <person name="Ciecko A."/>
            <person name="Tallon L."/>
            <person name="Jackson J."/>
            <person name="Pai G."/>
            <person name="Aken S.V."/>
            <person name="Utterback T."/>
            <person name="Reidmuller S."/>
            <person name="Feldblyum T."/>
            <person name="Hsiao J."/>
            <person name="Zismann V."/>
            <person name="Iobst S."/>
            <person name="de Vazeille A.R."/>
            <person name="Buell C.R."/>
            <person name="Ying K."/>
            <person name="Li Y."/>
            <person name="Lu T."/>
            <person name="Huang Y."/>
            <person name="Zhao Q."/>
            <person name="Feng Q."/>
            <person name="Zhang L."/>
            <person name="Zhu J."/>
            <person name="Weng Q."/>
            <person name="Mu J."/>
            <person name="Lu Y."/>
            <person name="Fan D."/>
            <person name="Liu Y."/>
            <person name="Guan J."/>
            <person name="Zhang Y."/>
            <person name="Yu S."/>
            <person name="Liu X."/>
            <person name="Zhang Y."/>
            <person name="Hong G."/>
            <person name="Han B."/>
            <person name="Choisne N."/>
            <person name="Demange N."/>
            <person name="Orjeda G."/>
            <person name="Samain S."/>
            <person name="Cattolico L."/>
            <person name="Pelletier E."/>
            <person name="Couloux A."/>
            <person name="Segurens B."/>
            <person name="Wincker P."/>
            <person name="D'Hont A."/>
            <person name="Scarpelli C."/>
            <person name="Weissenbach J."/>
            <person name="Salanoubat M."/>
            <person name="Quetier F."/>
            <person name="Yu Y."/>
            <person name="Kim H.R."/>
            <person name="Rambo T."/>
            <person name="Currie J."/>
            <person name="Collura K."/>
            <person name="Luo M."/>
            <person name="Yang T."/>
            <person name="Ammiraju J.S.S."/>
            <person name="Engler F."/>
            <person name="Soderlund C."/>
            <person name="Wing R.A."/>
            <person name="Palmer L.E."/>
            <person name="de la Bastide M."/>
            <person name="Spiegel L."/>
            <person name="Nascimento L."/>
            <person name="Zutavern T."/>
            <person name="O'Shaughnessy A."/>
            <person name="Dike S."/>
            <person name="Dedhia N."/>
            <person name="Preston R."/>
            <person name="Balija V."/>
            <person name="McCombie W.R."/>
            <person name="Chow T."/>
            <person name="Chen H."/>
            <person name="Chung M."/>
            <person name="Chen C."/>
            <person name="Shaw J."/>
            <person name="Wu H."/>
            <person name="Hsiao K."/>
            <person name="Chao Y."/>
            <person name="Chu M."/>
            <person name="Cheng C."/>
            <person name="Hour A."/>
            <person name="Lee P."/>
            <person name="Lin S."/>
            <person name="Lin Y."/>
            <person name="Liou J."/>
            <person name="Liu S."/>
            <person name="Hsing Y."/>
            <person name="Raghuvanshi S."/>
            <person name="Mohanty A."/>
            <person name="Bharti A.K."/>
            <person name="Gaur A."/>
            <person name="Gupta V."/>
            <person name="Kumar D."/>
            <person name="Ravi V."/>
            <person name="Vij S."/>
            <person name="Kapur A."/>
            <person name="Khurana P."/>
            <person name="Khurana P."/>
            <person name="Khurana J.P."/>
            <person name="Tyagi A.K."/>
            <person name="Gaikwad K."/>
            <person name="Singh A."/>
            <person name="Dalal V."/>
            <person name="Srivastava S."/>
            <person name="Dixit A."/>
            <person name="Pal A.K."/>
            <person name="Ghazi I.A."/>
            <person name="Yadav M."/>
            <person name="Pandit A."/>
            <person name="Bhargava A."/>
            <person name="Sureshbabu K."/>
            <person name="Batra K."/>
            <person name="Sharma T.R."/>
            <person name="Mohapatra T."/>
            <person name="Singh N.K."/>
            <person name="Messing J."/>
            <person name="Nelson A.B."/>
            <person name="Fuks G."/>
            <person name="Kavchok S."/>
            <person name="Keizer G."/>
            <person name="Linton E."/>
            <person name="Llaca V."/>
            <person name="Song R."/>
            <person name="Tanyolac B."/>
            <person name="Young S."/>
            <person name="Ho-Il K."/>
            <person name="Hahn J.H."/>
            <person name="Sangsakoo G."/>
            <person name="Vanavichit A."/>
            <person name="de Mattos Luiz.A.T."/>
            <person name="Zimmer P.D."/>
            <person name="Malone G."/>
            <person name="Dellagostin O."/>
            <person name="de Oliveira A.C."/>
            <person name="Bevan M."/>
            <person name="Bancroft I."/>
            <person name="Minx P."/>
            <person name="Cordum H."/>
            <person name="Wilson R."/>
            <person name="Cheng Z."/>
            <person name="Jin W."/>
            <person name="Jiang J."/>
            <person name="Leong S.A."/>
            <person name="Iwama H."/>
            <person name="Gojobori T."/>
            <person name="Itoh T."/>
            <person name="Niimura Y."/>
            <person name="Fujii Y."/>
            <person name="Habara T."/>
            <person name="Sakai H."/>
            <person name="Sato Y."/>
            <person name="Wilson G."/>
            <person name="Kumar K."/>
            <person name="McCouch S."/>
            <person name="Juretic N."/>
            <person name="Hoen D."/>
            <person name="Wright S."/>
            <person name="Bruskiewich R."/>
            <person name="Bureau T."/>
            <person name="Miyao A."/>
            <person name="Hirochika H."/>
            <person name="Nishikawa T."/>
            <person name="Kadowaki K."/>
            <person name="Sugiura M."/>
            <person name="Burr B."/>
            <person name="Sasaki T."/>
        </authorList>
    </citation>
    <scope>NUCLEOTIDE SEQUENCE [LARGE SCALE GENOMIC DNA]</scope>
    <source>
        <strain evidence="2">cv. Nipponbare</strain>
    </source>
</reference>